<feature type="transmembrane region" description="Helical" evidence="1">
    <location>
        <begin position="38"/>
        <end position="62"/>
    </location>
</feature>
<accession>A0ABW4RAF6</accession>
<comment type="caution">
    <text evidence="2">The sequence shown here is derived from an EMBL/GenBank/DDBJ whole genome shotgun (WGS) entry which is preliminary data.</text>
</comment>
<protein>
    <submittedName>
        <fullName evidence="2">DUF2852 domain-containing protein</fullName>
    </submittedName>
</protein>
<evidence type="ECO:0000313" key="3">
    <source>
        <dbReference type="Proteomes" id="UP001597213"/>
    </source>
</evidence>
<keyword evidence="1" id="KW-0472">Membrane</keyword>
<keyword evidence="1" id="KW-1133">Transmembrane helix</keyword>
<name>A0ABW4RAF6_9RHOB</name>
<dbReference type="Pfam" id="PF11014">
    <property type="entry name" value="DUF2852"/>
    <property type="match status" value="1"/>
</dbReference>
<evidence type="ECO:0000313" key="2">
    <source>
        <dbReference type="EMBL" id="MFD1883212.1"/>
    </source>
</evidence>
<dbReference type="InterPro" id="IPR021273">
    <property type="entry name" value="DUF2852"/>
</dbReference>
<keyword evidence="3" id="KW-1185">Reference proteome</keyword>
<dbReference type="Proteomes" id="UP001597213">
    <property type="component" value="Unassembled WGS sequence"/>
</dbReference>
<reference evidence="3" key="1">
    <citation type="journal article" date="2019" name="Int. J. Syst. Evol. Microbiol.">
        <title>The Global Catalogue of Microorganisms (GCM) 10K type strain sequencing project: providing services to taxonomists for standard genome sequencing and annotation.</title>
        <authorList>
            <consortium name="The Broad Institute Genomics Platform"/>
            <consortium name="The Broad Institute Genome Sequencing Center for Infectious Disease"/>
            <person name="Wu L."/>
            <person name="Ma J."/>
        </authorList>
    </citation>
    <scope>NUCLEOTIDE SEQUENCE [LARGE SCALE GENOMIC DNA]</scope>
    <source>
        <strain evidence="3">CCUG 56029</strain>
    </source>
</reference>
<gene>
    <name evidence="2" type="ORF">ACFSCT_15950</name>
</gene>
<keyword evidence="1" id="KW-0812">Transmembrane</keyword>
<organism evidence="2 3">
    <name type="scientific">Paracoccus pacificus</name>
    <dbReference type="NCBI Taxonomy" id="1463598"/>
    <lineage>
        <taxon>Bacteria</taxon>
        <taxon>Pseudomonadati</taxon>
        <taxon>Pseudomonadota</taxon>
        <taxon>Alphaproteobacteria</taxon>
        <taxon>Rhodobacterales</taxon>
        <taxon>Paracoccaceae</taxon>
        <taxon>Paracoccus</taxon>
    </lineage>
</organism>
<dbReference type="RefSeq" id="WP_379144348.1">
    <property type="nucleotide sequence ID" value="NZ_JBHUEN010000043.1"/>
</dbReference>
<sequence length="134" mass="15869">MQSTYYTDYDRRPGFGRQVANTAAYARDWLDRRGKVGWIGAIIVGFFIAPPVGVALLVYTIWSKRMFRGCSHRRDRMQFRNFDATGNSAFDAYREETLKRLEEERDEFLTFLTRLREAKDKAEFDQFMNERRAS</sequence>
<evidence type="ECO:0000256" key="1">
    <source>
        <dbReference type="SAM" id="Phobius"/>
    </source>
</evidence>
<proteinExistence type="predicted"/>
<dbReference type="EMBL" id="JBHUEN010000043">
    <property type="protein sequence ID" value="MFD1883212.1"/>
    <property type="molecule type" value="Genomic_DNA"/>
</dbReference>